<keyword evidence="2 4" id="KW-0238">DNA-binding</keyword>
<keyword evidence="3" id="KW-0804">Transcription</keyword>
<dbReference type="InterPro" id="IPR009057">
    <property type="entry name" value="Homeodomain-like_sf"/>
</dbReference>
<accession>A0ABU7FPM1</accession>
<gene>
    <name evidence="7" type="ORF">VXC91_29550</name>
</gene>
<dbReference type="InterPro" id="IPR050109">
    <property type="entry name" value="HTH-type_TetR-like_transc_reg"/>
</dbReference>
<dbReference type="InterPro" id="IPR049445">
    <property type="entry name" value="TetR_SbtR-like_C"/>
</dbReference>
<feature type="compositionally biased region" description="Low complexity" evidence="5">
    <location>
        <begin position="209"/>
        <end position="222"/>
    </location>
</feature>
<keyword evidence="8" id="KW-1185">Reference proteome</keyword>
<dbReference type="Proteomes" id="UP001333996">
    <property type="component" value="Unassembled WGS sequence"/>
</dbReference>
<feature type="region of interest" description="Disordered" evidence="5">
    <location>
        <begin position="204"/>
        <end position="230"/>
    </location>
</feature>
<proteinExistence type="predicted"/>
<dbReference type="Pfam" id="PF00440">
    <property type="entry name" value="TetR_N"/>
    <property type="match status" value="1"/>
</dbReference>
<evidence type="ECO:0000256" key="3">
    <source>
        <dbReference type="ARBA" id="ARBA00023163"/>
    </source>
</evidence>
<reference evidence="7" key="1">
    <citation type="submission" date="2024-01" db="EMBL/GenBank/DDBJ databases">
        <title>First draft genome sequence data of TA4-1, the type strain of Gram-positive actinobacterium Streptomyces chiangmaiensis.</title>
        <authorList>
            <person name="Yasawong M."/>
            <person name="Nantapong N."/>
        </authorList>
    </citation>
    <scope>NUCLEOTIDE SEQUENCE</scope>
    <source>
        <strain evidence="7">TA4-1</strain>
    </source>
</reference>
<dbReference type="PROSITE" id="PS50977">
    <property type="entry name" value="HTH_TETR_2"/>
    <property type="match status" value="1"/>
</dbReference>
<sequence length="230" mass="24874">MRNSGGGILSDRGPARLRADARRNQERILVSARAVFAEHGIDAPMATVARRAGVGVATLYRRFPNRDALVRAAFAQQIETCARALTEALADPDPWRGFQRLVETACELQREEQGFPAAFVAAFPDSTVEHAQARERAERDLLTLVRRAQAAGALRADFHPSDLAVALLSHCGLVTALPRDSAASRRLVAYLLQSFRAEAAHGALPPPSALSLRSLPLAADSSPRQRPSRA</sequence>
<dbReference type="RefSeq" id="WP_329510408.1">
    <property type="nucleotide sequence ID" value="NZ_BAAAYZ010000271.1"/>
</dbReference>
<dbReference type="SUPFAM" id="SSF46689">
    <property type="entry name" value="Homeodomain-like"/>
    <property type="match status" value="1"/>
</dbReference>
<keyword evidence="1" id="KW-0805">Transcription regulation</keyword>
<dbReference type="PANTHER" id="PTHR30055">
    <property type="entry name" value="HTH-TYPE TRANSCRIPTIONAL REGULATOR RUTR"/>
    <property type="match status" value="1"/>
</dbReference>
<evidence type="ECO:0000313" key="7">
    <source>
        <dbReference type="EMBL" id="MED7826004.1"/>
    </source>
</evidence>
<organism evidence="7 8">
    <name type="scientific">Streptomyces chiangmaiensis</name>
    <dbReference type="NCBI Taxonomy" id="766497"/>
    <lineage>
        <taxon>Bacteria</taxon>
        <taxon>Bacillati</taxon>
        <taxon>Actinomycetota</taxon>
        <taxon>Actinomycetes</taxon>
        <taxon>Kitasatosporales</taxon>
        <taxon>Streptomycetaceae</taxon>
        <taxon>Streptomyces</taxon>
    </lineage>
</organism>
<dbReference type="SUPFAM" id="SSF48498">
    <property type="entry name" value="Tetracyclin repressor-like, C-terminal domain"/>
    <property type="match status" value="1"/>
</dbReference>
<dbReference type="InterPro" id="IPR036271">
    <property type="entry name" value="Tet_transcr_reg_TetR-rel_C_sf"/>
</dbReference>
<dbReference type="Pfam" id="PF21597">
    <property type="entry name" value="TetR_C_43"/>
    <property type="match status" value="1"/>
</dbReference>
<protein>
    <submittedName>
        <fullName evidence="7">Helix-turn-helix domain-containing protein</fullName>
    </submittedName>
</protein>
<dbReference type="EMBL" id="JAYWVC010000133">
    <property type="protein sequence ID" value="MED7826004.1"/>
    <property type="molecule type" value="Genomic_DNA"/>
</dbReference>
<dbReference type="Gene3D" id="1.10.357.10">
    <property type="entry name" value="Tetracycline Repressor, domain 2"/>
    <property type="match status" value="1"/>
</dbReference>
<name>A0ABU7FPM1_9ACTN</name>
<evidence type="ECO:0000256" key="1">
    <source>
        <dbReference type="ARBA" id="ARBA00023015"/>
    </source>
</evidence>
<feature type="domain" description="HTH tetR-type" evidence="6">
    <location>
        <begin position="22"/>
        <end position="81"/>
    </location>
</feature>
<evidence type="ECO:0000259" key="6">
    <source>
        <dbReference type="PROSITE" id="PS50977"/>
    </source>
</evidence>
<dbReference type="InterPro" id="IPR001647">
    <property type="entry name" value="HTH_TetR"/>
</dbReference>
<evidence type="ECO:0000313" key="8">
    <source>
        <dbReference type="Proteomes" id="UP001333996"/>
    </source>
</evidence>
<dbReference type="PANTHER" id="PTHR30055:SF234">
    <property type="entry name" value="HTH-TYPE TRANSCRIPTIONAL REGULATOR BETI"/>
    <property type="match status" value="1"/>
</dbReference>
<evidence type="ECO:0000256" key="2">
    <source>
        <dbReference type="ARBA" id="ARBA00023125"/>
    </source>
</evidence>
<evidence type="ECO:0000256" key="5">
    <source>
        <dbReference type="SAM" id="MobiDB-lite"/>
    </source>
</evidence>
<evidence type="ECO:0000256" key="4">
    <source>
        <dbReference type="PROSITE-ProRule" id="PRU00335"/>
    </source>
</evidence>
<comment type="caution">
    <text evidence="7">The sequence shown here is derived from an EMBL/GenBank/DDBJ whole genome shotgun (WGS) entry which is preliminary data.</text>
</comment>
<feature type="DNA-binding region" description="H-T-H motif" evidence="4">
    <location>
        <begin position="44"/>
        <end position="63"/>
    </location>
</feature>
<dbReference type="PRINTS" id="PR00455">
    <property type="entry name" value="HTHTETR"/>
</dbReference>